<accession>A0A9N7YH44</accession>
<name>A0A9N7YH44_PLEPL</name>
<organism evidence="1 2">
    <name type="scientific">Pleuronectes platessa</name>
    <name type="common">European plaice</name>
    <dbReference type="NCBI Taxonomy" id="8262"/>
    <lineage>
        <taxon>Eukaryota</taxon>
        <taxon>Metazoa</taxon>
        <taxon>Chordata</taxon>
        <taxon>Craniata</taxon>
        <taxon>Vertebrata</taxon>
        <taxon>Euteleostomi</taxon>
        <taxon>Actinopterygii</taxon>
        <taxon>Neopterygii</taxon>
        <taxon>Teleostei</taxon>
        <taxon>Neoteleostei</taxon>
        <taxon>Acanthomorphata</taxon>
        <taxon>Carangaria</taxon>
        <taxon>Pleuronectiformes</taxon>
        <taxon>Pleuronectoidei</taxon>
        <taxon>Pleuronectidae</taxon>
        <taxon>Pleuronectes</taxon>
    </lineage>
</organism>
<reference evidence="1" key="1">
    <citation type="submission" date="2020-03" db="EMBL/GenBank/DDBJ databases">
        <authorList>
            <person name="Weist P."/>
        </authorList>
    </citation>
    <scope>NUCLEOTIDE SEQUENCE</scope>
</reference>
<comment type="caution">
    <text evidence="1">The sequence shown here is derived from an EMBL/GenBank/DDBJ whole genome shotgun (WGS) entry which is preliminary data.</text>
</comment>
<evidence type="ECO:0000313" key="1">
    <source>
        <dbReference type="EMBL" id="CAB1423994.1"/>
    </source>
</evidence>
<dbReference type="Proteomes" id="UP001153269">
    <property type="component" value="Unassembled WGS sequence"/>
</dbReference>
<dbReference type="AlphaFoldDB" id="A0A9N7YH44"/>
<dbReference type="EMBL" id="CADEAL010000698">
    <property type="protein sequence ID" value="CAB1423994.1"/>
    <property type="molecule type" value="Genomic_DNA"/>
</dbReference>
<proteinExistence type="predicted"/>
<sequence length="75" mass="8455">MSYYSPLIRKNPCTFQQEQPYDKQHVLPMNPSVVSLHNKDNKQSAGRAQASVLFITSKQTGGLTTFHLDHGHCLL</sequence>
<protein>
    <submittedName>
        <fullName evidence="1">Uncharacterized protein</fullName>
    </submittedName>
</protein>
<evidence type="ECO:0000313" key="2">
    <source>
        <dbReference type="Proteomes" id="UP001153269"/>
    </source>
</evidence>
<gene>
    <name evidence="1" type="ORF">PLEPLA_LOCUS11915</name>
</gene>
<keyword evidence="2" id="KW-1185">Reference proteome</keyword>